<dbReference type="CDD" id="cd01949">
    <property type="entry name" value="GGDEF"/>
    <property type="match status" value="1"/>
</dbReference>
<organism evidence="3 4">
    <name type="scientific">Vogesella facilis</name>
    <dbReference type="NCBI Taxonomy" id="1655232"/>
    <lineage>
        <taxon>Bacteria</taxon>
        <taxon>Pseudomonadati</taxon>
        <taxon>Pseudomonadota</taxon>
        <taxon>Betaproteobacteria</taxon>
        <taxon>Neisseriales</taxon>
        <taxon>Chromobacteriaceae</taxon>
        <taxon>Vogesella</taxon>
    </lineage>
</organism>
<dbReference type="InterPro" id="IPR043128">
    <property type="entry name" value="Rev_trsase/Diguanyl_cyclase"/>
</dbReference>
<evidence type="ECO:0000313" key="3">
    <source>
        <dbReference type="EMBL" id="MFC3533093.1"/>
    </source>
</evidence>
<dbReference type="InterPro" id="IPR001633">
    <property type="entry name" value="EAL_dom"/>
</dbReference>
<dbReference type="Pfam" id="PF00990">
    <property type="entry name" value="GGDEF"/>
    <property type="match status" value="1"/>
</dbReference>
<dbReference type="PANTHER" id="PTHR33121:SF76">
    <property type="entry name" value="SIGNALING PROTEIN"/>
    <property type="match status" value="1"/>
</dbReference>
<dbReference type="Proteomes" id="UP001595741">
    <property type="component" value="Unassembled WGS sequence"/>
</dbReference>
<dbReference type="RefSeq" id="WP_386092516.1">
    <property type="nucleotide sequence ID" value="NZ_JBHRXN010000031.1"/>
</dbReference>
<proteinExistence type="predicted"/>
<dbReference type="InterPro" id="IPR000160">
    <property type="entry name" value="GGDEF_dom"/>
</dbReference>
<dbReference type="Gene3D" id="3.20.20.450">
    <property type="entry name" value="EAL domain"/>
    <property type="match status" value="1"/>
</dbReference>
<reference evidence="4" key="1">
    <citation type="journal article" date="2019" name="Int. J. Syst. Evol. Microbiol.">
        <title>The Global Catalogue of Microorganisms (GCM) 10K type strain sequencing project: providing services to taxonomists for standard genome sequencing and annotation.</title>
        <authorList>
            <consortium name="The Broad Institute Genomics Platform"/>
            <consortium name="The Broad Institute Genome Sequencing Center for Infectious Disease"/>
            <person name="Wu L."/>
            <person name="Ma J."/>
        </authorList>
    </citation>
    <scope>NUCLEOTIDE SEQUENCE [LARGE SCALE GENOMIC DNA]</scope>
    <source>
        <strain evidence="4">KCTC 42742</strain>
    </source>
</reference>
<dbReference type="CDD" id="cd04598">
    <property type="entry name" value="CBS_pair_GGDEF_EAL"/>
    <property type="match status" value="1"/>
</dbReference>
<evidence type="ECO:0000259" key="2">
    <source>
        <dbReference type="PROSITE" id="PS50887"/>
    </source>
</evidence>
<dbReference type="Pfam" id="PF00563">
    <property type="entry name" value="EAL"/>
    <property type="match status" value="1"/>
</dbReference>
<dbReference type="SMART" id="SM00052">
    <property type="entry name" value="EAL"/>
    <property type="match status" value="1"/>
</dbReference>
<accession>A0ABV7RGZ9</accession>
<dbReference type="EMBL" id="JBHRXN010000031">
    <property type="protein sequence ID" value="MFC3533093.1"/>
    <property type="molecule type" value="Genomic_DNA"/>
</dbReference>
<sequence>MQDPLVLGAAAAGDAAELLDAIIRDGLVQVVFQPIVYLATGGLVGYEALVRGPSDSLLYSPVALFEQAAQRGVLAQLDRVCIAAVLREFARQQLPGTLFVNVIPDTLLGEHLPAAELLAMLAAAGVAPARVVLELTETRPHAGYRALCQVAAALRAGGLRLALDDLGEGFSNLRLWSELRPDLVKLDKYFVQQIHQDGLKLQFVRSLVDMARAAGAVLVAEGIEQPEELAVLRELGVVMGQGYLVARPVAQPPRHGNYLLPLPTAGKVGRQLPVARELLLDTPFLSDQSRCDEAYRLFADNPALFAVPVLRGQRPLALLSRHRVLETFAKPFNRELLAKKPCLALADMSPLVVAADTDIQTLSALAAADRRHLVNGFIIVEDGAYLGMGTGHELMRVISEMQLAAARYANPLTGLPGNVPISDEVARLLAGGQPFVVAYVDLDHFKPFNDHYGYGAGDDMIRLLGAILEAAVDPLLDFVGHIGGDDFVVLLQSCNWQQRLRQVLQQFDLSVPTLFLPPDRAAGGFEMADRDGRLRFFPLTSVSIGVLPVRPGCYASHYQVASAATSAKKSAKKQGGSVLFIDTAAIGTTLVHAVPVFE</sequence>
<gene>
    <name evidence="3" type="ORF">ACFOLG_12990</name>
</gene>
<dbReference type="NCBIfam" id="TIGR00254">
    <property type="entry name" value="GGDEF"/>
    <property type="match status" value="1"/>
</dbReference>
<dbReference type="SUPFAM" id="SSF141868">
    <property type="entry name" value="EAL domain-like"/>
    <property type="match status" value="1"/>
</dbReference>
<dbReference type="InterPro" id="IPR035919">
    <property type="entry name" value="EAL_sf"/>
</dbReference>
<dbReference type="PROSITE" id="PS50883">
    <property type="entry name" value="EAL"/>
    <property type="match status" value="1"/>
</dbReference>
<dbReference type="PANTHER" id="PTHR33121">
    <property type="entry name" value="CYCLIC DI-GMP PHOSPHODIESTERASE PDEF"/>
    <property type="match status" value="1"/>
</dbReference>
<dbReference type="PROSITE" id="PS50887">
    <property type="entry name" value="GGDEF"/>
    <property type="match status" value="1"/>
</dbReference>
<dbReference type="Gene3D" id="3.30.70.270">
    <property type="match status" value="1"/>
</dbReference>
<keyword evidence="4" id="KW-1185">Reference proteome</keyword>
<feature type="domain" description="GGDEF" evidence="2">
    <location>
        <begin position="433"/>
        <end position="584"/>
    </location>
</feature>
<dbReference type="InterPro" id="IPR029787">
    <property type="entry name" value="Nucleotide_cyclase"/>
</dbReference>
<dbReference type="SMART" id="SM00267">
    <property type="entry name" value="GGDEF"/>
    <property type="match status" value="1"/>
</dbReference>
<dbReference type="InterPro" id="IPR050706">
    <property type="entry name" value="Cyclic-di-GMP_PDE-like"/>
</dbReference>
<protein>
    <submittedName>
        <fullName evidence="3">GGDEF domain-containing protein</fullName>
    </submittedName>
</protein>
<evidence type="ECO:0000313" key="4">
    <source>
        <dbReference type="Proteomes" id="UP001595741"/>
    </source>
</evidence>
<evidence type="ECO:0000259" key="1">
    <source>
        <dbReference type="PROSITE" id="PS50883"/>
    </source>
</evidence>
<comment type="caution">
    <text evidence="3">The sequence shown here is derived from an EMBL/GenBank/DDBJ whole genome shotgun (WGS) entry which is preliminary data.</text>
</comment>
<dbReference type="SUPFAM" id="SSF55073">
    <property type="entry name" value="Nucleotide cyclase"/>
    <property type="match status" value="1"/>
</dbReference>
<dbReference type="CDD" id="cd01948">
    <property type="entry name" value="EAL"/>
    <property type="match status" value="1"/>
</dbReference>
<name>A0ABV7RGZ9_9NEIS</name>
<feature type="domain" description="EAL" evidence="1">
    <location>
        <begin position="11"/>
        <end position="262"/>
    </location>
</feature>